<accession>H6N5M5</accession>
<evidence type="ECO:0000313" key="3">
    <source>
        <dbReference type="Proteomes" id="UP000009135"/>
    </source>
</evidence>
<evidence type="ECO:0008006" key="4">
    <source>
        <dbReference type="Google" id="ProtNLM"/>
    </source>
</evidence>
<dbReference type="Gene3D" id="1.10.1760.20">
    <property type="match status" value="1"/>
</dbReference>
<feature type="transmembrane region" description="Helical" evidence="1">
    <location>
        <begin position="17"/>
        <end position="39"/>
    </location>
</feature>
<reference evidence="2 3" key="1">
    <citation type="journal article" date="2012" name="J. Bacteriol.">
        <title>Complete genome sequence of Mycoplasma haemocanis strain Illinois.</title>
        <authorList>
            <person name="do Nascimento N.C."/>
            <person name="Guimaraes A.M."/>
            <person name="Santos A.P."/>
            <person name="Sanmiguel P.J."/>
            <person name="Messick J.B."/>
        </authorList>
    </citation>
    <scope>NUCLEOTIDE SEQUENCE [LARGE SCALE GENOMIC DNA]</scope>
    <source>
        <strain evidence="2 3">Illinois</strain>
    </source>
</reference>
<feature type="transmembrane region" description="Helical" evidence="1">
    <location>
        <begin position="108"/>
        <end position="132"/>
    </location>
</feature>
<dbReference type="STRING" id="1111676.MHC_00595"/>
<keyword evidence="1" id="KW-0812">Transmembrane</keyword>
<dbReference type="AlphaFoldDB" id="H6N5M5"/>
<name>H6N5M5_MYCHN</name>
<sequence length="207" mass="23284">MLGIRSDSLLDSELRKYLYFVFSALVFSKLQLFLPYIGIKISALSVPLVMVGWIFGPMMGFATGVLVDLISLSDYHTFSPLFLLQTAAIGYLGGIVRRLPDSFSLLPLNLIYFLVSLFFAQDLIPVVLFHILMTTYLASRDPHWAKAAIILTLIALLLSFLYGSFSAHSYFSHGTLDFFLRARIFKESLKISFLTPILGYLLSNYGK</sequence>
<proteinExistence type="predicted"/>
<dbReference type="HOGENOM" id="CLU_1325150_0_0_14"/>
<feature type="transmembrane region" description="Helical" evidence="1">
    <location>
        <begin position="78"/>
        <end position="96"/>
    </location>
</feature>
<dbReference type="Proteomes" id="UP000009135">
    <property type="component" value="Chromosome"/>
</dbReference>
<dbReference type="KEGG" id="mhe:MHC_00595"/>
<evidence type="ECO:0000256" key="1">
    <source>
        <dbReference type="SAM" id="Phobius"/>
    </source>
</evidence>
<keyword evidence="1" id="KW-1133">Transmembrane helix</keyword>
<keyword evidence="3" id="KW-1185">Reference proteome</keyword>
<keyword evidence="1" id="KW-0472">Membrane</keyword>
<organism evidence="2 3">
    <name type="scientific">Mycoplasma haemocanis (strain Illinois)</name>
    <dbReference type="NCBI Taxonomy" id="1111676"/>
    <lineage>
        <taxon>Bacteria</taxon>
        <taxon>Bacillati</taxon>
        <taxon>Mycoplasmatota</taxon>
        <taxon>Mollicutes</taxon>
        <taxon>Mycoplasmataceae</taxon>
        <taxon>Mycoplasma</taxon>
    </lineage>
</organism>
<feature type="transmembrane region" description="Helical" evidence="1">
    <location>
        <begin position="144"/>
        <end position="163"/>
    </location>
</feature>
<dbReference type="EMBL" id="CP003199">
    <property type="protein sequence ID" value="AEW44985.1"/>
    <property type="molecule type" value="Genomic_DNA"/>
</dbReference>
<gene>
    <name evidence="2" type="ordered locus">MHC_00595</name>
</gene>
<feature type="transmembrane region" description="Helical" evidence="1">
    <location>
        <begin position="51"/>
        <end position="72"/>
    </location>
</feature>
<dbReference type="OrthoDB" id="397639at2"/>
<protein>
    <recommendedName>
        <fullName evidence="4">Rod shape-determining protein MreD</fullName>
    </recommendedName>
</protein>
<evidence type="ECO:0000313" key="2">
    <source>
        <dbReference type="EMBL" id="AEW44985.1"/>
    </source>
</evidence>